<evidence type="ECO:0000313" key="6">
    <source>
        <dbReference type="Proteomes" id="UP000663887"/>
    </source>
</evidence>
<evidence type="ECO:0000313" key="1">
    <source>
        <dbReference type="EMBL" id="CAF2061888.1"/>
    </source>
</evidence>
<organism evidence="2 6">
    <name type="scientific">Rotaria magnacalcarata</name>
    <dbReference type="NCBI Taxonomy" id="392030"/>
    <lineage>
        <taxon>Eukaryota</taxon>
        <taxon>Metazoa</taxon>
        <taxon>Spiralia</taxon>
        <taxon>Gnathifera</taxon>
        <taxon>Rotifera</taxon>
        <taxon>Eurotatoria</taxon>
        <taxon>Bdelloidea</taxon>
        <taxon>Philodinida</taxon>
        <taxon>Philodinidae</taxon>
        <taxon>Rotaria</taxon>
    </lineage>
</organism>
<comment type="caution">
    <text evidence="2">The sequence shown here is derived from an EMBL/GenBank/DDBJ whole genome shotgun (WGS) entry which is preliminary data.</text>
</comment>
<keyword evidence="5" id="KW-1185">Reference proteome</keyword>
<dbReference type="Proteomes" id="UP000663887">
    <property type="component" value="Unassembled WGS sequence"/>
</dbReference>
<protein>
    <submittedName>
        <fullName evidence="2">Uncharacterized protein</fullName>
    </submittedName>
</protein>
<dbReference type="Proteomes" id="UP000663856">
    <property type="component" value="Unassembled WGS sequence"/>
</dbReference>
<dbReference type="Proteomes" id="UP000663866">
    <property type="component" value="Unassembled WGS sequence"/>
</dbReference>
<accession>A0A816YEE9</accession>
<evidence type="ECO:0000313" key="5">
    <source>
        <dbReference type="Proteomes" id="UP000663866"/>
    </source>
</evidence>
<gene>
    <name evidence="3" type="ORF">OVN521_LOCUS9275</name>
    <name evidence="4" type="ORF">UXM345_LOCUS17912</name>
    <name evidence="1" type="ORF">WKI299_LOCUS12256</name>
    <name evidence="2" type="ORF">XDN619_LOCUS29945</name>
</gene>
<dbReference type="EMBL" id="CAJNRF010004629">
    <property type="protein sequence ID" value="CAF2061888.1"/>
    <property type="molecule type" value="Genomic_DNA"/>
</dbReference>
<dbReference type="EMBL" id="CAJNRG010014763">
    <property type="protein sequence ID" value="CAF2157659.1"/>
    <property type="molecule type" value="Genomic_DNA"/>
</dbReference>
<reference evidence="2" key="1">
    <citation type="submission" date="2021-02" db="EMBL/GenBank/DDBJ databases">
        <authorList>
            <person name="Nowell W R."/>
        </authorList>
    </citation>
    <scope>NUCLEOTIDE SEQUENCE</scope>
</reference>
<dbReference type="EMBL" id="CAJOBG010001121">
    <property type="protein sequence ID" value="CAF3896560.1"/>
    <property type="molecule type" value="Genomic_DNA"/>
</dbReference>
<proteinExistence type="predicted"/>
<dbReference type="EMBL" id="CAJOBF010002372">
    <property type="protein sequence ID" value="CAF4029657.1"/>
    <property type="molecule type" value="Genomic_DNA"/>
</dbReference>
<evidence type="ECO:0000313" key="3">
    <source>
        <dbReference type="EMBL" id="CAF3896560.1"/>
    </source>
</evidence>
<evidence type="ECO:0000313" key="4">
    <source>
        <dbReference type="EMBL" id="CAF4029657.1"/>
    </source>
</evidence>
<sequence>MCHTSYVSLLIFLGPHDALKDFRKPHFLHQRFFIHCITRDEFIDTLTRRQNTVKEIDIFVPHTAVDLIYRLSEFQCSRKQFHLYCATDNLVAEYKRLVPYPSRDQVFNINRIELKLYRSATTHVLHCIDDSDVRSDAGDIDANDFRQVMGDIFEQLGVYINEDIRRKSCLPQQPTESEEQYSISN</sequence>
<evidence type="ECO:0000313" key="2">
    <source>
        <dbReference type="EMBL" id="CAF2157659.1"/>
    </source>
</evidence>
<dbReference type="Proteomes" id="UP000663842">
    <property type="component" value="Unassembled WGS sequence"/>
</dbReference>
<name>A0A816YEE9_9BILA</name>
<dbReference type="AlphaFoldDB" id="A0A816YEE9"/>